<dbReference type="InterPro" id="IPR000014">
    <property type="entry name" value="PAS"/>
</dbReference>
<sequence>MKTAILRFLLFFIPLLTITSASIYYIYSDDISQLNHRIQDRENSRHQSSLHITRLHFAPIIEDLRYLSEKAKELSETPHTVERQREILTATFQRLSSTRSYYDQVRLLNDKGLEIIRVNKEGKEAIAVGTANLQDKSHRDYVQKALKVPAGSFYTSQFDLNQENGQIELPHKPMLRFVSHFKMNGQSWLITLNYLGVDYLEELKDQYGWDQVQNWLINSNGQWLLGPSEESAWQFMPSTVNPAQQDFHSLYPDLWLNIQNNNHGQVIIGDYLYTFTRFFSGRTFRGEDSFTLPFQGTDLPWTIISRVNMTEAVTELAFTQQRILKLVIFAGLIVCLASGCLVLAWHLSQLLNAQRKMTLKIEDTALQYATVLRHVPDGLMSLDQNMKILTANNAAIQILSLQNKDIIGSNLAKLLPGTQSRRQLEAIIEQLQQLREKKQPTIKIRLQFNNLKTKHVEIIATETAYSSRHEILLNLRDVTYWIEREEKLKSMSRALEQSNDSIIITDKRGVVEYVNRSFEKHNGIKSKDIIGKQSIELLRSTLNNINDVKHVQKQLKQGHVIERVIAHKQGDEQILYEEKTIAPIRNSRGRISHYISTGKDITERVMFENRLHRLVHYDLLTELPNRTLLQQQIGAAVKCNKVTGDNLALLSIDLDYFKQINDSLGHAVGDKVIKTTAKRIQRLLRETDFLARLGGDEFAVLLSQNANLQNVTNIAARILKHISAPLVVEGKELFLTTSIGISFFPDDSDVAENLSKYADIALYRAKEQGRNQFCFYTTEMGVHSIQQIQLESELRRTVGTDRYEFFYQPKVHSNNHEVCGVEALLRWRNELGEHESPLNIIPILERSGVIIEAGEHLIQKACRQLKNWQSNGIYLNFALNISAQQLLGSDIVEAIDKAIIQSGCDPKYLEIEITESVIMSDVNTALDKLIKLEALGVQIAIDDFGTGYSSLAYLSRFPVHILKIDREFIKDLPWNKDNIAITRSIVELAHNLKMRVVAEGVENQSQRDFLASIGVEEFQGYFFGRPEPVSDFELHFLQEDKDTV</sequence>
<feature type="domain" description="PAC" evidence="11">
    <location>
        <begin position="559"/>
        <end position="613"/>
    </location>
</feature>
<proteinExistence type="predicted"/>
<dbReference type="PROSITE" id="PS50887">
    <property type="entry name" value="GGDEF"/>
    <property type="match status" value="1"/>
</dbReference>
<dbReference type="InterPro" id="IPR029787">
    <property type="entry name" value="Nucleotide_cyclase"/>
</dbReference>
<evidence type="ECO:0000256" key="4">
    <source>
        <dbReference type="ARBA" id="ARBA00022679"/>
    </source>
</evidence>
<dbReference type="NCBIfam" id="TIGR00229">
    <property type="entry name" value="sensory_box"/>
    <property type="match status" value="2"/>
</dbReference>
<dbReference type="CDD" id="cd01949">
    <property type="entry name" value="GGDEF"/>
    <property type="match status" value="1"/>
</dbReference>
<feature type="domain" description="PAS" evidence="10">
    <location>
        <begin position="364"/>
        <end position="435"/>
    </location>
</feature>
<dbReference type="InterPro" id="IPR035965">
    <property type="entry name" value="PAS-like_dom_sf"/>
</dbReference>
<evidence type="ECO:0000259" key="11">
    <source>
        <dbReference type="PROSITE" id="PS50113"/>
    </source>
</evidence>
<reference evidence="14 15" key="1">
    <citation type="submission" date="2018-03" db="EMBL/GenBank/DDBJ databases">
        <title>Whole genome sequencing of Histamine producing bacteria.</title>
        <authorList>
            <person name="Butler K."/>
        </authorList>
    </citation>
    <scope>NUCLEOTIDE SEQUENCE [LARGE SCALE GENOMIC DNA]</scope>
    <source>
        <strain evidence="14 15">DSM 19138</strain>
    </source>
</reference>
<keyword evidence="5" id="KW-0547">Nucleotide-binding</keyword>
<dbReference type="CDD" id="cd01948">
    <property type="entry name" value="EAL"/>
    <property type="match status" value="1"/>
</dbReference>
<dbReference type="InterPro" id="IPR001633">
    <property type="entry name" value="EAL_dom"/>
</dbReference>
<keyword evidence="6" id="KW-0418">Kinase</keyword>
<dbReference type="PROSITE" id="PS50113">
    <property type="entry name" value="PAC"/>
    <property type="match status" value="1"/>
</dbReference>
<dbReference type="FunFam" id="3.30.70.270:FF:000001">
    <property type="entry name" value="Diguanylate cyclase domain protein"/>
    <property type="match status" value="1"/>
</dbReference>
<dbReference type="Pfam" id="PF00563">
    <property type="entry name" value="EAL"/>
    <property type="match status" value="1"/>
</dbReference>
<dbReference type="EMBL" id="PYMB01000019">
    <property type="protein sequence ID" value="PSW08714.1"/>
    <property type="molecule type" value="Genomic_DNA"/>
</dbReference>
<dbReference type="Proteomes" id="UP000241346">
    <property type="component" value="Unassembled WGS sequence"/>
</dbReference>
<dbReference type="SUPFAM" id="SSF141868">
    <property type="entry name" value="EAL domain-like"/>
    <property type="match status" value="1"/>
</dbReference>
<keyword evidence="4" id="KW-0808">Transferase</keyword>
<evidence type="ECO:0000259" key="13">
    <source>
        <dbReference type="PROSITE" id="PS50887"/>
    </source>
</evidence>
<dbReference type="GO" id="GO:0005524">
    <property type="term" value="F:ATP binding"/>
    <property type="evidence" value="ECO:0007669"/>
    <property type="project" value="UniProtKB-KW"/>
</dbReference>
<dbReference type="RefSeq" id="WP_107300454.1">
    <property type="nucleotide sequence ID" value="NZ_PYMB01000019.1"/>
</dbReference>
<evidence type="ECO:0000256" key="1">
    <source>
        <dbReference type="ARBA" id="ARBA00001946"/>
    </source>
</evidence>
<evidence type="ECO:0000259" key="10">
    <source>
        <dbReference type="PROSITE" id="PS50112"/>
    </source>
</evidence>
<evidence type="ECO:0000256" key="3">
    <source>
        <dbReference type="ARBA" id="ARBA00022553"/>
    </source>
</evidence>
<accession>A0A2T3N761</accession>
<evidence type="ECO:0000256" key="7">
    <source>
        <dbReference type="ARBA" id="ARBA00022840"/>
    </source>
</evidence>
<dbReference type="InterPro" id="IPR000700">
    <property type="entry name" value="PAS-assoc_C"/>
</dbReference>
<keyword evidence="9" id="KW-1133">Transmembrane helix</keyword>
<keyword evidence="7" id="KW-0067">ATP-binding</keyword>
<keyword evidence="9" id="KW-0812">Transmembrane</keyword>
<dbReference type="OrthoDB" id="9804951at2"/>
<feature type="transmembrane region" description="Helical" evidence="9">
    <location>
        <begin position="6"/>
        <end position="27"/>
    </location>
</feature>
<comment type="cofactor">
    <cofactor evidence="1">
        <name>Mg(2+)</name>
        <dbReference type="ChEBI" id="CHEBI:18420"/>
    </cofactor>
</comment>
<dbReference type="GO" id="GO:0016301">
    <property type="term" value="F:kinase activity"/>
    <property type="evidence" value="ECO:0007669"/>
    <property type="project" value="UniProtKB-KW"/>
</dbReference>
<dbReference type="SUPFAM" id="SSF55073">
    <property type="entry name" value="Nucleotide cyclase"/>
    <property type="match status" value="1"/>
</dbReference>
<dbReference type="InterPro" id="IPR052155">
    <property type="entry name" value="Biofilm_reg_signaling"/>
</dbReference>
<dbReference type="GO" id="GO:0006355">
    <property type="term" value="P:regulation of DNA-templated transcription"/>
    <property type="evidence" value="ECO:0007669"/>
    <property type="project" value="InterPro"/>
</dbReference>
<dbReference type="SUPFAM" id="SSF55785">
    <property type="entry name" value="PYP-like sensor domain (PAS domain)"/>
    <property type="match status" value="2"/>
</dbReference>
<dbReference type="SMART" id="SM00267">
    <property type="entry name" value="GGDEF"/>
    <property type="match status" value="1"/>
</dbReference>
<dbReference type="AlphaFoldDB" id="A0A2T3N761"/>
<comment type="caution">
    <text evidence="14">The sequence shown here is derived from an EMBL/GenBank/DDBJ whole genome shotgun (WGS) entry which is preliminary data.</text>
</comment>
<organism evidence="14 15">
    <name type="scientific">Photobacterium rosenbergii</name>
    <dbReference type="NCBI Taxonomy" id="294936"/>
    <lineage>
        <taxon>Bacteria</taxon>
        <taxon>Pseudomonadati</taxon>
        <taxon>Pseudomonadota</taxon>
        <taxon>Gammaproteobacteria</taxon>
        <taxon>Vibrionales</taxon>
        <taxon>Vibrionaceae</taxon>
        <taxon>Photobacterium</taxon>
    </lineage>
</organism>
<feature type="domain" description="EAL" evidence="12">
    <location>
        <begin position="787"/>
        <end position="1040"/>
    </location>
</feature>
<protein>
    <submittedName>
        <fullName evidence="14">GGDEF domain-containing protein</fullName>
    </submittedName>
</protein>
<dbReference type="NCBIfam" id="TIGR00254">
    <property type="entry name" value="GGDEF"/>
    <property type="match status" value="1"/>
</dbReference>
<dbReference type="Pfam" id="PF00990">
    <property type="entry name" value="GGDEF"/>
    <property type="match status" value="1"/>
</dbReference>
<dbReference type="SUPFAM" id="SSF103190">
    <property type="entry name" value="Sensory domain-like"/>
    <property type="match status" value="2"/>
</dbReference>
<evidence type="ECO:0000313" key="15">
    <source>
        <dbReference type="Proteomes" id="UP000241346"/>
    </source>
</evidence>
<feature type="transmembrane region" description="Helical" evidence="9">
    <location>
        <begin position="326"/>
        <end position="347"/>
    </location>
</feature>
<dbReference type="InterPro" id="IPR048760">
    <property type="entry name" value="VP0354-like_sensor_dom"/>
</dbReference>
<feature type="domain" description="PAS" evidence="10">
    <location>
        <begin position="487"/>
        <end position="535"/>
    </location>
</feature>
<gene>
    <name evidence="14" type="ORF">C9J01_22925</name>
</gene>
<evidence type="ECO:0000256" key="2">
    <source>
        <dbReference type="ARBA" id="ARBA00004533"/>
    </source>
</evidence>
<dbReference type="Pfam" id="PF00989">
    <property type="entry name" value="PAS"/>
    <property type="match status" value="2"/>
</dbReference>
<evidence type="ECO:0000256" key="9">
    <source>
        <dbReference type="SAM" id="Phobius"/>
    </source>
</evidence>
<name>A0A2T3N761_9GAMM</name>
<dbReference type="InterPro" id="IPR043128">
    <property type="entry name" value="Rev_trsase/Diguanyl_cyclase"/>
</dbReference>
<dbReference type="GO" id="GO:0005886">
    <property type="term" value="C:plasma membrane"/>
    <property type="evidence" value="ECO:0007669"/>
    <property type="project" value="UniProtKB-SubCell"/>
</dbReference>
<keyword evidence="8" id="KW-0902">Two-component regulatory system</keyword>
<dbReference type="Gene3D" id="3.30.450.20">
    <property type="entry name" value="PAS domain"/>
    <property type="match status" value="4"/>
</dbReference>
<feature type="domain" description="GGDEF" evidence="13">
    <location>
        <begin position="645"/>
        <end position="778"/>
    </location>
</feature>
<dbReference type="Pfam" id="PF21623">
    <property type="entry name" value="HK_sensor_dom_bact"/>
    <property type="match status" value="1"/>
</dbReference>
<evidence type="ECO:0000259" key="12">
    <source>
        <dbReference type="PROSITE" id="PS50883"/>
    </source>
</evidence>
<dbReference type="GO" id="GO:0000160">
    <property type="term" value="P:phosphorelay signal transduction system"/>
    <property type="evidence" value="ECO:0007669"/>
    <property type="project" value="UniProtKB-KW"/>
</dbReference>
<evidence type="ECO:0000256" key="5">
    <source>
        <dbReference type="ARBA" id="ARBA00022741"/>
    </source>
</evidence>
<dbReference type="InterPro" id="IPR035919">
    <property type="entry name" value="EAL_sf"/>
</dbReference>
<dbReference type="InterPro" id="IPR029151">
    <property type="entry name" value="Sensor-like_sf"/>
</dbReference>
<evidence type="ECO:0000256" key="8">
    <source>
        <dbReference type="ARBA" id="ARBA00023012"/>
    </source>
</evidence>
<dbReference type="PROSITE" id="PS50883">
    <property type="entry name" value="EAL"/>
    <property type="match status" value="1"/>
</dbReference>
<dbReference type="PROSITE" id="PS50112">
    <property type="entry name" value="PAS"/>
    <property type="match status" value="2"/>
</dbReference>
<dbReference type="SMART" id="SM00091">
    <property type="entry name" value="PAS"/>
    <property type="match status" value="2"/>
</dbReference>
<dbReference type="SMART" id="SM00052">
    <property type="entry name" value="EAL"/>
    <property type="match status" value="1"/>
</dbReference>
<comment type="subcellular location">
    <subcellularLocation>
        <location evidence="2">Cell inner membrane</location>
    </subcellularLocation>
</comment>
<dbReference type="CDD" id="cd00130">
    <property type="entry name" value="PAS"/>
    <property type="match status" value="2"/>
</dbReference>
<dbReference type="Gene3D" id="3.20.20.450">
    <property type="entry name" value="EAL domain"/>
    <property type="match status" value="1"/>
</dbReference>
<dbReference type="PANTHER" id="PTHR44757">
    <property type="entry name" value="DIGUANYLATE CYCLASE DGCP"/>
    <property type="match status" value="1"/>
</dbReference>
<keyword evidence="9" id="KW-0472">Membrane</keyword>
<dbReference type="Gene3D" id="3.30.70.270">
    <property type="match status" value="1"/>
</dbReference>
<dbReference type="PANTHER" id="PTHR44757:SF2">
    <property type="entry name" value="BIOFILM ARCHITECTURE MAINTENANCE PROTEIN MBAA"/>
    <property type="match status" value="1"/>
</dbReference>
<evidence type="ECO:0000256" key="6">
    <source>
        <dbReference type="ARBA" id="ARBA00022777"/>
    </source>
</evidence>
<dbReference type="InterPro" id="IPR000160">
    <property type="entry name" value="GGDEF_dom"/>
</dbReference>
<dbReference type="InterPro" id="IPR013767">
    <property type="entry name" value="PAS_fold"/>
</dbReference>
<keyword evidence="3" id="KW-0597">Phosphoprotein</keyword>
<evidence type="ECO:0000313" key="14">
    <source>
        <dbReference type="EMBL" id="PSW08714.1"/>
    </source>
</evidence>